<evidence type="ECO:0000313" key="3">
    <source>
        <dbReference type="Proteomes" id="UP001589595"/>
    </source>
</evidence>
<gene>
    <name evidence="2" type="ORF">ACFFOL_17595</name>
</gene>
<dbReference type="AlphaFoldDB" id="A0ABD5MTS1"/>
<evidence type="ECO:0008006" key="4">
    <source>
        <dbReference type="Google" id="ProtNLM"/>
    </source>
</evidence>
<evidence type="ECO:0000256" key="1">
    <source>
        <dbReference type="SAM" id="Phobius"/>
    </source>
</evidence>
<sequence>MREDASAADDDAPAVEPASPAPTFLLSRVIITWAELVVVGFVGAALGGAASGPPQLVVYLATVLASVAVVLYNVDRLVAARLAATT</sequence>
<feature type="transmembrane region" description="Helical" evidence="1">
    <location>
        <begin position="56"/>
        <end position="74"/>
    </location>
</feature>
<protein>
    <recommendedName>
        <fullName evidence="4">Sensor histidine kinase</fullName>
    </recommendedName>
</protein>
<proteinExistence type="predicted"/>
<keyword evidence="1" id="KW-0472">Membrane</keyword>
<evidence type="ECO:0000313" key="2">
    <source>
        <dbReference type="EMBL" id="MFB9825985.1"/>
    </source>
</evidence>
<dbReference type="EMBL" id="JBHMAJ010000011">
    <property type="protein sequence ID" value="MFB9825985.1"/>
    <property type="molecule type" value="Genomic_DNA"/>
</dbReference>
<dbReference type="Proteomes" id="UP001589595">
    <property type="component" value="Unassembled WGS sequence"/>
</dbReference>
<dbReference type="RefSeq" id="WP_225935266.1">
    <property type="nucleotide sequence ID" value="NZ_CP082288.1"/>
</dbReference>
<keyword evidence="1" id="KW-1133">Transmembrane helix</keyword>
<accession>A0ABD5MTS1</accession>
<comment type="caution">
    <text evidence="2">The sequence shown here is derived from an EMBL/GenBank/DDBJ whole genome shotgun (WGS) entry which is preliminary data.</text>
</comment>
<dbReference type="GeneID" id="67212580"/>
<keyword evidence="1" id="KW-0812">Transmembrane</keyword>
<feature type="transmembrane region" description="Helical" evidence="1">
    <location>
        <begin position="29"/>
        <end position="50"/>
    </location>
</feature>
<keyword evidence="3" id="KW-1185">Reference proteome</keyword>
<name>A0ABD5MTS1_9EURY</name>
<organism evidence="2 3">
    <name type="scientific">Halobaculum roseum</name>
    <dbReference type="NCBI Taxonomy" id="2175149"/>
    <lineage>
        <taxon>Archaea</taxon>
        <taxon>Methanobacteriati</taxon>
        <taxon>Methanobacteriota</taxon>
        <taxon>Stenosarchaea group</taxon>
        <taxon>Halobacteria</taxon>
        <taxon>Halobacteriales</taxon>
        <taxon>Haloferacaceae</taxon>
        <taxon>Halobaculum</taxon>
    </lineage>
</organism>
<reference evidence="2" key="1">
    <citation type="submission" date="2024-09" db="EMBL/GenBank/DDBJ databases">
        <authorList>
            <person name="Sun Q."/>
        </authorList>
    </citation>
    <scope>NUCLEOTIDE SEQUENCE [LARGE SCALE GENOMIC DNA]</scope>
    <source>
        <strain evidence="2">JCM 31273</strain>
    </source>
</reference>